<gene>
    <name evidence="1" type="ORF">AVEN_109365_1</name>
</gene>
<dbReference type="AlphaFoldDB" id="A0A4Y2U4W7"/>
<proteinExistence type="predicted"/>
<sequence length="78" mass="8844">MQSQKEAKSTCVLLEIPGSFGLPGYNVAVKDSLYSETRKEIKEDLNQGCMGRKSLRPWVNTRRAARFDLMGGYMKLFP</sequence>
<name>A0A4Y2U4W7_ARAVE</name>
<protein>
    <submittedName>
        <fullName evidence="1">Uncharacterized protein</fullName>
    </submittedName>
</protein>
<evidence type="ECO:0000313" key="2">
    <source>
        <dbReference type="Proteomes" id="UP000499080"/>
    </source>
</evidence>
<keyword evidence="2" id="KW-1185">Reference proteome</keyword>
<reference evidence="1 2" key="1">
    <citation type="journal article" date="2019" name="Sci. Rep.">
        <title>Orb-weaving spider Araneus ventricosus genome elucidates the spidroin gene catalogue.</title>
        <authorList>
            <person name="Kono N."/>
            <person name="Nakamura H."/>
            <person name="Ohtoshi R."/>
            <person name="Moran D.A.P."/>
            <person name="Shinohara A."/>
            <person name="Yoshida Y."/>
            <person name="Fujiwara M."/>
            <person name="Mori M."/>
            <person name="Tomita M."/>
            <person name="Arakawa K."/>
        </authorList>
    </citation>
    <scope>NUCLEOTIDE SEQUENCE [LARGE SCALE GENOMIC DNA]</scope>
</reference>
<dbReference type="EMBL" id="BGPR01032959">
    <property type="protein sequence ID" value="GBO06700.1"/>
    <property type="molecule type" value="Genomic_DNA"/>
</dbReference>
<evidence type="ECO:0000313" key="1">
    <source>
        <dbReference type="EMBL" id="GBO06700.1"/>
    </source>
</evidence>
<accession>A0A4Y2U4W7</accession>
<organism evidence="1 2">
    <name type="scientific">Araneus ventricosus</name>
    <name type="common">Orbweaver spider</name>
    <name type="synonym">Epeira ventricosa</name>
    <dbReference type="NCBI Taxonomy" id="182803"/>
    <lineage>
        <taxon>Eukaryota</taxon>
        <taxon>Metazoa</taxon>
        <taxon>Ecdysozoa</taxon>
        <taxon>Arthropoda</taxon>
        <taxon>Chelicerata</taxon>
        <taxon>Arachnida</taxon>
        <taxon>Araneae</taxon>
        <taxon>Araneomorphae</taxon>
        <taxon>Entelegynae</taxon>
        <taxon>Araneoidea</taxon>
        <taxon>Araneidae</taxon>
        <taxon>Araneus</taxon>
    </lineage>
</organism>
<dbReference type="Proteomes" id="UP000499080">
    <property type="component" value="Unassembled WGS sequence"/>
</dbReference>
<comment type="caution">
    <text evidence="1">The sequence shown here is derived from an EMBL/GenBank/DDBJ whole genome shotgun (WGS) entry which is preliminary data.</text>
</comment>